<keyword evidence="2" id="KW-1185">Reference proteome</keyword>
<dbReference type="RefSeq" id="WP_035761074.1">
    <property type="nucleotide sequence ID" value="NZ_JAVDRC010000001.1"/>
</dbReference>
<dbReference type="Pfam" id="PF19818">
    <property type="entry name" value="DUF6301"/>
    <property type="match status" value="1"/>
</dbReference>
<organism evidence="1 2">
    <name type="scientific">Paenarthrobacter nicotinovorans</name>
    <name type="common">Arthrobacter nicotinovorans</name>
    <dbReference type="NCBI Taxonomy" id="29320"/>
    <lineage>
        <taxon>Bacteria</taxon>
        <taxon>Bacillati</taxon>
        <taxon>Actinomycetota</taxon>
        <taxon>Actinomycetes</taxon>
        <taxon>Micrococcales</taxon>
        <taxon>Micrococcaceae</taxon>
        <taxon>Paenarthrobacter</taxon>
    </lineage>
</organism>
<evidence type="ECO:0000313" key="1">
    <source>
        <dbReference type="EMBL" id="MEO3941689.1"/>
    </source>
</evidence>
<reference evidence="1 2" key="1">
    <citation type="journal article" date="2024" name="Appl. Microbiol. Biotechnol.">
        <title>Biosynthetic gene clusters with biotechnological applications in novel Antarctic isolates from Actinomycetota.</title>
        <authorList>
            <person name="Bruna P."/>
            <person name="Nunez-Montero K."/>
            <person name="Contreras M.J."/>
            <person name="Leal K."/>
            <person name="Garcia M."/>
            <person name="Abanto M."/>
            <person name="Barrientos L."/>
        </authorList>
    </citation>
    <scope>NUCLEOTIDE SEQUENCE [LARGE SCALE GENOMIC DNA]</scope>
    <source>
        <strain evidence="1 2">Se16.17</strain>
    </source>
</reference>
<dbReference type="EMBL" id="JBBMFV010000004">
    <property type="protein sequence ID" value="MEO3941689.1"/>
    <property type="molecule type" value="Genomic_DNA"/>
</dbReference>
<accession>A0ABV0GT33</accession>
<protein>
    <submittedName>
        <fullName evidence="1">DUF6301 family protein</fullName>
    </submittedName>
</protein>
<sequence length="164" mass="18128">MTEPVTWKAMSPAEVCDLMDFWAAADWPLSKDEVQNLAVERFGWSIEVEDGVSYLMNTVSGFTIPDVSTIGSKGSLSYINLRVSDVIRQVTPQSTEFLGDNFALIVREGQQRWGKPAMRKPDGAESASWNLPTGARIILNCNPKSLSAMFQTPQGVEIDRKLGD</sequence>
<dbReference type="Proteomes" id="UP001448614">
    <property type="component" value="Unassembled WGS sequence"/>
</dbReference>
<proteinExistence type="predicted"/>
<comment type="caution">
    <text evidence="1">The sequence shown here is derived from an EMBL/GenBank/DDBJ whole genome shotgun (WGS) entry which is preliminary data.</text>
</comment>
<name>A0ABV0GT33_PAENI</name>
<evidence type="ECO:0000313" key="2">
    <source>
        <dbReference type="Proteomes" id="UP001448614"/>
    </source>
</evidence>
<dbReference type="InterPro" id="IPR046268">
    <property type="entry name" value="DUF6301"/>
</dbReference>
<gene>
    <name evidence="1" type="ORF">V3C41_11480</name>
</gene>